<sequence>MRSITFITITPSYFPFLLVRFNFLFLFCCLVLGLLELSSFAFGVRQMFFLGWFEFLMYMVVIFTFGYDTLYLSFKNFK</sequence>
<organism evidence="2">
    <name type="scientific">Medicago truncatula</name>
    <name type="common">Barrel medic</name>
    <name type="synonym">Medicago tribuloides</name>
    <dbReference type="NCBI Taxonomy" id="3880"/>
    <lineage>
        <taxon>Eukaryota</taxon>
        <taxon>Viridiplantae</taxon>
        <taxon>Streptophyta</taxon>
        <taxon>Embryophyta</taxon>
        <taxon>Tracheophyta</taxon>
        <taxon>Spermatophyta</taxon>
        <taxon>Magnoliopsida</taxon>
        <taxon>eudicotyledons</taxon>
        <taxon>Gunneridae</taxon>
        <taxon>Pentapetalae</taxon>
        <taxon>rosids</taxon>
        <taxon>fabids</taxon>
        <taxon>Fabales</taxon>
        <taxon>Fabaceae</taxon>
        <taxon>Papilionoideae</taxon>
        <taxon>50 kb inversion clade</taxon>
        <taxon>NPAAA clade</taxon>
        <taxon>Hologalegina</taxon>
        <taxon>IRL clade</taxon>
        <taxon>Trifolieae</taxon>
        <taxon>Medicago</taxon>
    </lineage>
</organism>
<name>A0A396GTY6_MEDTR</name>
<evidence type="ECO:0000256" key="1">
    <source>
        <dbReference type="SAM" id="Phobius"/>
    </source>
</evidence>
<accession>A0A396GTY6</accession>
<comment type="caution">
    <text evidence="2">The sequence shown here is derived from an EMBL/GenBank/DDBJ whole genome shotgun (WGS) entry which is preliminary data.</text>
</comment>
<feature type="transmembrane region" description="Helical" evidence="1">
    <location>
        <begin position="12"/>
        <end position="35"/>
    </location>
</feature>
<reference evidence="2" key="1">
    <citation type="journal article" date="2018" name="Nat. Plants">
        <title>Whole-genome landscape of Medicago truncatula symbiotic genes.</title>
        <authorList>
            <person name="Pecrix Y."/>
            <person name="Gamas P."/>
            <person name="Carrere S."/>
        </authorList>
    </citation>
    <scope>NUCLEOTIDE SEQUENCE</scope>
    <source>
        <tissue evidence="2">Leaves</tissue>
    </source>
</reference>
<dbReference type="Proteomes" id="UP000265566">
    <property type="component" value="Chromosome 8"/>
</dbReference>
<keyword evidence="1" id="KW-0472">Membrane</keyword>
<gene>
    <name evidence="2" type="ORF">MtrunA17_Chr8g0382471</name>
</gene>
<evidence type="ECO:0000313" key="2">
    <source>
        <dbReference type="EMBL" id="RHN42944.1"/>
    </source>
</evidence>
<protein>
    <recommendedName>
        <fullName evidence="3">Transmembrane protein</fullName>
    </recommendedName>
</protein>
<proteinExistence type="predicted"/>
<dbReference type="AlphaFoldDB" id="A0A396GTY6"/>
<evidence type="ECO:0008006" key="3">
    <source>
        <dbReference type="Google" id="ProtNLM"/>
    </source>
</evidence>
<dbReference type="Gramene" id="rna49453">
    <property type="protein sequence ID" value="RHN42944.1"/>
    <property type="gene ID" value="gene49453"/>
</dbReference>
<keyword evidence="1" id="KW-1133">Transmembrane helix</keyword>
<feature type="transmembrane region" description="Helical" evidence="1">
    <location>
        <begin position="55"/>
        <end position="74"/>
    </location>
</feature>
<dbReference type="EMBL" id="PSQE01000008">
    <property type="protein sequence ID" value="RHN42944.1"/>
    <property type="molecule type" value="Genomic_DNA"/>
</dbReference>
<keyword evidence="1" id="KW-0812">Transmembrane</keyword>